<accession>A0AAD6UEQ4</accession>
<dbReference type="Gene3D" id="1.20.1110.10">
    <property type="entry name" value="Calcium-transporting ATPase, transmembrane domain"/>
    <property type="match status" value="1"/>
</dbReference>
<keyword evidence="1" id="KW-0732">Signal</keyword>
<sequence length="148" mass="16238">MHLHMYKFKLDLMILMIALLNDGTIMTLSVDRVLPSNMPDGCQGLAKDIQLSYGVYHPLSTTIFFLEKFSVSPQSSGVDHNDYQMYLPVAAISQAAAELFCLGLQHPAARPSRSDNARREHISASVAQEAATPQGKLITLTPVARIVP</sequence>
<keyword evidence="3" id="KW-1185">Reference proteome</keyword>
<feature type="chain" id="PRO_5042101176" evidence="1">
    <location>
        <begin position="28"/>
        <end position="148"/>
    </location>
</feature>
<reference evidence="2" key="1">
    <citation type="submission" date="2023-03" db="EMBL/GenBank/DDBJ databases">
        <title>Massive genome expansion in bonnet fungi (Mycena s.s.) driven by repeated elements and novel gene families across ecological guilds.</title>
        <authorList>
            <consortium name="Lawrence Berkeley National Laboratory"/>
            <person name="Harder C.B."/>
            <person name="Miyauchi S."/>
            <person name="Viragh M."/>
            <person name="Kuo A."/>
            <person name="Thoen E."/>
            <person name="Andreopoulos B."/>
            <person name="Lu D."/>
            <person name="Skrede I."/>
            <person name="Drula E."/>
            <person name="Henrissat B."/>
            <person name="Morin E."/>
            <person name="Kohler A."/>
            <person name="Barry K."/>
            <person name="LaButti K."/>
            <person name="Morin E."/>
            <person name="Salamov A."/>
            <person name="Lipzen A."/>
            <person name="Mereny Z."/>
            <person name="Hegedus B."/>
            <person name="Baldrian P."/>
            <person name="Stursova M."/>
            <person name="Weitz H."/>
            <person name="Taylor A."/>
            <person name="Grigoriev I.V."/>
            <person name="Nagy L.G."/>
            <person name="Martin F."/>
            <person name="Kauserud H."/>
        </authorList>
    </citation>
    <scope>NUCLEOTIDE SEQUENCE</scope>
    <source>
        <strain evidence="2">CBHHK173m</strain>
    </source>
</reference>
<dbReference type="Proteomes" id="UP001222325">
    <property type="component" value="Unassembled WGS sequence"/>
</dbReference>
<comment type="caution">
    <text evidence="2">The sequence shown here is derived from an EMBL/GenBank/DDBJ whole genome shotgun (WGS) entry which is preliminary data.</text>
</comment>
<dbReference type="EMBL" id="JARJCN010000008">
    <property type="protein sequence ID" value="KAJ7098626.1"/>
    <property type="molecule type" value="Genomic_DNA"/>
</dbReference>
<protein>
    <submittedName>
        <fullName evidence="2">Uncharacterized protein</fullName>
    </submittedName>
</protein>
<proteinExistence type="predicted"/>
<evidence type="ECO:0000313" key="3">
    <source>
        <dbReference type="Proteomes" id="UP001222325"/>
    </source>
</evidence>
<gene>
    <name evidence="2" type="ORF">B0H15DRAFT_584523</name>
</gene>
<feature type="signal peptide" evidence="1">
    <location>
        <begin position="1"/>
        <end position="27"/>
    </location>
</feature>
<name>A0AAD6UEQ4_9AGAR</name>
<organism evidence="2 3">
    <name type="scientific">Mycena belliarum</name>
    <dbReference type="NCBI Taxonomy" id="1033014"/>
    <lineage>
        <taxon>Eukaryota</taxon>
        <taxon>Fungi</taxon>
        <taxon>Dikarya</taxon>
        <taxon>Basidiomycota</taxon>
        <taxon>Agaricomycotina</taxon>
        <taxon>Agaricomycetes</taxon>
        <taxon>Agaricomycetidae</taxon>
        <taxon>Agaricales</taxon>
        <taxon>Marasmiineae</taxon>
        <taxon>Mycenaceae</taxon>
        <taxon>Mycena</taxon>
    </lineage>
</organism>
<evidence type="ECO:0000256" key="1">
    <source>
        <dbReference type="SAM" id="SignalP"/>
    </source>
</evidence>
<evidence type="ECO:0000313" key="2">
    <source>
        <dbReference type="EMBL" id="KAJ7098626.1"/>
    </source>
</evidence>
<dbReference type="AlphaFoldDB" id="A0AAD6UEQ4"/>